<keyword evidence="3 4" id="KW-1015">Disulfide bond</keyword>
<keyword evidence="2" id="KW-0677">Repeat</keyword>
<evidence type="ECO:0000256" key="3">
    <source>
        <dbReference type="ARBA" id="ARBA00023157"/>
    </source>
</evidence>
<evidence type="ECO:0000313" key="6">
    <source>
        <dbReference type="EMBL" id="GBO04690.1"/>
    </source>
</evidence>
<dbReference type="PANTHER" id="PTHR45656">
    <property type="entry name" value="PROTEIN CBR-CLEC-78"/>
    <property type="match status" value="1"/>
</dbReference>
<evidence type="ECO:0000313" key="7">
    <source>
        <dbReference type="Proteomes" id="UP000499080"/>
    </source>
</evidence>
<feature type="domain" description="Sushi" evidence="5">
    <location>
        <begin position="98"/>
        <end position="164"/>
    </location>
</feature>
<comment type="caution">
    <text evidence="6">The sequence shown here is derived from an EMBL/GenBank/DDBJ whole genome shotgun (WGS) entry which is preliminary data.</text>
</comment>
<protein>
    <recommendedName>
        <fullName evidence="5">Sushi domain-containing protein</fullName>
    </recommendedName>
</protein>
<keyword evidence="7" id="KW-1185">Reference proteome</keyword>
<organism evidence="6 7">
    <name type="scientific">Araneus ventricosus</name>
    <name type="common">Orbweaver spider</name>
    <name type="synonym">Epeira ventricosa</name>
    <dbReference type="NCBI Taxonomy" id="182803"/>
    <lineage>
        <taxon>Eukaryota</taxon>
        <taxon>Metazoa</taxon>
        <taxon>Ecdysozoa</taxon>
        <taxon>Arthropoda</taxon>
        <taxon>Chelicerata</taxon>
        <taxon>Arachnida</taxon>
        <taxon>Araneae</taxon>
        <taxon>Araneomorphae</taxon>
        <taxon>Entelegynae</taxon>
        <taxon>Araneoidea</taxon>
        <taxon>Araneidae</taxon>
        <taxon>Araneus</taxon>
    </lineage>
</organism>
<evidence type="ECO:0000256" key="2">
    <source>
        <dbReference type="ARBA" id="ARBA00022737"/>
    </source>
</evidence>
<keyword evidence="4" id="KW-0768">Sushi</keyword>
<dbReference type="SUPFAM" id="SSF57535">
    <property type="entry name" value="Complement control module/SCR domain"/>
    <property type="match status" value="2"/>
</dbReference>
<feature type="disulfide bond" evidence="4">
    <location>
        <begin position="55"/>
        <end position="82"/>
    </location>
</feature>
<dbReference type="Proteomes" id="UP000499080">
    <property type="component" value="Unassembled WGS sequence"/>
</dbReference>
<keyword evidence="1" id="KW-0732">Signal</keyword>
<name>A0A4Y2TZ46_ARAVE</name>
<dbReference type="Gene3D" id="2.10.70.10">
    <property type="entry name" value="Complement Module, domain 1"/>
    <property type="match status" value="2"/>
</dbReference>
<dbReference type="SMART" id="SM00032">
    <property type="entry name" value="CCP"/>
    <property type="match status" value="2"/>
</dbReference>
<proteinExistence type="predicted"/>
<dbReference type="InterPro" id="IPR000436">
    <property type="entry name" value="Sushi_SCR_CCP_dom"/>
</dbReference>
<dbReference type="OrthoDB" id="6480633at2759"/>
<comment type="caution">
    <text evidence="4">Lacks conserved residue(s) required for the propagation of feature annotation.</text>
</comment>
<gene>
    <name evidence="6" type="ORF">AVEN_19390_1</name>
</gene>
<dbReference type="InterPro" id="IPR035976">
    <property type="entry name" value="Sushi/SCR/CCP_sf"/>
</dbReference>
<evidence type="ECO:0000256" key="1">
    <source>
        <dbReference type="ARBA" id="ARBA00022729"/>
    </source>
</evidence>
<feature type="disulfide bond" evidence="4">
    <location>
        <begin position="135"/>
        <end position="162"/>
    </location>
</feature>
<evidence type="ECO:0000256" key="4">
    <source>
        <dbReference type="PROSITE-ProRule" id="PRU00302"/>
    </source>
</evidence>
<sequence length="184" mass="20395">IFIIFNKCLLLYSEEFTLFCADLGYISHGSYTTADGSNSRPSSKYSIGQSVVFSCNEGYELVGNSTLTCLPSGWWSSFSPFCRKIFSISETTTAEVTQLCPLPEVNPNVEVEEFFSLDLRKSQDFEPGKRLTFSCKEGYDLEGPSIIECLGNGRWSSPPPTCHPKSSISSESSSSFLEVMINDH</sequence>
<dbReference type="InterPro" id="IPR051277">
    <property type="entry name" value="SEZ6_CSMD_C4BPB_Regulators"/>
</dbReference>
<feature type="domain" description="Sushi" evidence="5">
    <location>
        <begin position="18"/>
        <end position="84"/>
    </location>
</feature>
<dbReference type="CDD" id="cd00033">
    <property type="entry name" value="CCP"/>
    <property type="match status" value="2"/>
</dbReference>
<reference evidence="6 7" key="1">
    <citation type="journal article" date="2019" name="Sci. Rep.">
        <title>Orb-weaving spider Araneus ventricosus genome elucidates the spidroin gene catalogue.</title>
        <authorList>
            <person name="Kono N."/>
            <person name="Nakamura H."/>
            <person name="Ohtoshi R."/>
            <person name="Moran D.A.P."/>
            <person name="Shinohara A."/>
            <person name="Yoshida Y."/>
            <person name="Fujiwara M."/>
            <person name="Mori M."/>
            <person name="Tomita M."/>
            <person name="Arakawa K."/>
        </authorList>
    </citation>
    <scope>NUCLEOTIDE SEQUENCE [LARGE SCALE GENOMIC DNA]</scope>
</reference>
<accession>A0A4Y2TZ46</accession>
<dbReference type="PANTHER" id="PTHR45656:SF4">
    <property type="entry name" value="PROTEIN CBR-CLEC-78"/>
    <property type="match status" value="1"/>
</dbReference>
<evidence type="ECO:0000259" key="5">
    <source>
        <dbReference type="PROSITE" id="PS50923"/>
    </source>
</evidence>
<dbReference type="EMBL" id="BGPR01031547">
    <property type="protein sequence ID" value="GBO04690.1"/>
    <property type="molecule type" value="Genomic_DNA"/>
</dbReference>
<dbReference type="PROSITE" id="PS50923">
    <property type="entry name" value="SUSHI"/>
    <property type="match status" value="2"/>
</dbReference>
<dbReference type="Pfam" id="PF00084">
    <property type="entry name" value="Sushi"/>
    <property type="match status" value="2"/>
</dbReference>
<feature type="non-terminal residue" evidence="6">
    <location>
        <position position="1"/>
    </location>
</feature>
<dbReference type="AlphaFoldDB" id="A0A4Y2TZ46"/>